<dbReference type="SMART" id="SM00073">
    <property type="entry name" value="HPT"/>
    <property type="match status" value="1"/>
</dbReference>
<evidence type="ECO:0000313" key="4">
    <source>
        <dbReference type="Proteomes" id="UP001595792"/>
    </source>
</evidence>
<dbReference type="InterPro" id="IPR008207">
    <property type="entry name" value="Sig_transdc_His_kin_Hpt_dom"/>
</dbReference>
<dbReference type="Pfam" id="PF01627">
    <property type="entry name" value="Hpt"/>
    <property type="match status" value="1"/>
</dbReference>
<dbReference type="EMBL" id="JBHSBY010000022">
    <property type="protein sequence ID" value="MFC4195806.1"/>
    <property type="molecule type" value="Genomic_DNA"/>
</dbReference>
<dbReference type="Proteomes" id="UP001595792">
    <property type="component" value="Unassembled WGS sequence"/>
</dbReference>
<dbReference type="InterPro" id="IPR036641">
    <property type="entry name" value="HPT_dom_sf"/>
</dbReference>
<keyword evidence="4" id="KW-1185">Reference proteome</keyword>
<feature type="modified residue" description="Phosphohistidine" evidence="1">
    <location>
        <position position="61"/>
    </location>
</feature>
<evidence type="ECO:0000256" key="1">
    <source>
        <dbReference type="PROSITE-ProRule" id="PRU00110"/>
    </source>
</evidence>
<evidence type="ECO:0000313" key="3">
    <source>
        <dbReference type="EMBL" id="MFC4195806.1"/>
    </source>
</evidence>
<reference evidence="4" key="1">
    <citation type="journal article" date="2019" name="Int. J. Syst. Evol. Microbiol.">
        <title>The Global Catalogue of Microorganisms (GCM) 10K type strain sequencing project: providing services to taxonomists for standard genome sequencing and annotation.</title>
        <authorList>
            <consortium name="The Broad Institute Genomics Platform"/>
            <consortium name="The Broad Institute Genome Sequencing Center for Infectious Disease"/>
            <person name="Wu L."/>
            <person name="Ma J."/>
        </authorList>
    </citation>
    <scope>NUCLEOTIDE SEQUENCE [LARGE SCALE GENOMIC DNA]</scope>
    <source>
        <strain evidence="4">CCM 8689</strain>
    </source>
</reference>
<accession>A0ABV8NGI0</accession>
<sequence length="127" mass="14985">MEDNRDNHPLDLSYLTEMVGDDPEFIIEIFETFIEQTPFYMAELEDTLLVKDWKKLANCAHKIKPTFSYVGRNDVKDSVQFIETCARNEQNIEIIPKKVEELHQILDEIYVQLDRTIAEVKTKFNMV</sequence>
<gene>
    <name evidence="3" type="ORF">ACFOUY_03760</name>
</gene>
<protein>
    <submittedName>
        <fullName evidence="3">Hpt domain-containing protein</fullName>
    </submittedName>
</protein>
<comment type="caution">
    <text evidence="3">The sequence shown here is derived from an EMBL/GenBank/DDBJ whole genome shotgun (WGS) entry which is preliminary data.</text>
</comment>
<dbReference type="PROSITE" id="PS50894">
    <property type="entry name" value="HPT"/>
    <property type="match status" value="1"/>
</dbReference>
<evidence type="ECO:0000259" key="2">
    <source>
        <dbReference type="PROSITE" id="PS50894"/>
    </source>
</evidence>
<proteinExistence type="predicted"/>
<dbReference type="SUPFAM" id="SSF47226">
    <property type="entry name" value="Histidine-containing phosphotransfer domain, HPT domain"/>
    <property type="match status" value="1"/>
</dbReference>
<dbReference type="Gene3D" id="1.20.120.160">
    <property type="entry name" value="HPT domain"/>
    <property type="match status" value="1"/>
</dbReference>
<name>A0ABV8NGI0_9SPHI</name>
<dbReference type="RefSeq" id="WP_378959122.1">
    <property type="nucleotide sequence ID" value="NZ_JBHRXC010000001.1"/>
</dbReference>
<feature type="domain" description="HPt" evidence="2">
    <location>
        <begin position="22"/>
        <end position="120"/>
    </location>
</feature>
<organism evidence="3 4">
    <name type="scientific">Pedobacter jamesrossensis</name>
    <dbReference type="NCBI Taxonomy" id="1908238"/>
    <lineage>
        <taxon>Bacteria</taxon>
        <taxon>Pseudomonadati</taxon>
        <taxon>Bacteroidota</taxon>
        <taxon>Sphingobacteriia</taxon>
        <taxon>Sphingobacteriales</taxon>
        <taxon>Sphingobacteriaceae</taxon>
        <taxon>Pedobacter</taxon>
    </lineage>
</organism>
<keyword evidence="1" id="KW-0597">Phosphoprotein</keyword>